<dbReference type="OrthoDB" id="415359at2759"/>
<gene>
    <name evidence="1" type="ORF">C1645_218897</name>
</gene>
<name>A0A397S7G1_9GLOM</name>
<dbReference type="EMBL" id="QKYT01002366">
    <property type="protein sequence ID" value="RIA78681.1"/>
    <property type="molecule type" value="Genomic_DNA"/>
</dbReference>
<reference evidence="1 2" key="1">
    <citation type="submission" date="2018-06" db="EMBL/GenBank/DDBJ databases">
        <title>Comparative genomics reveals the genomic features of Rhizophagus irregularis, R. cerebriforme, R. diaphanum and Gigaspora rosea, and their symbiotic lifestyle signature.</title>
        <authorList>
            <person name="Morin E."/>
            <person name="San Clemente H."/>
            <person name="Chen E.C.H."/>
            <person name="De La Providencia I."/>
            <person name="Hainaut M."/>
            <person name="Kuo A."/>
            <person name="Kohler A."/>
            <person name="Murat C."/>
            <person name="Tang N."/>
            <person name="Roy S."/>
            <person name="Loubradou J."/>
            <person name="Henrissat B."/>
            <person name="Grigoriev I.V."/>
            <person name="Corradi N."/>
            <person name="Roux C."/>
            <person name="Martin F.M."/>
        </authorList>
    </citation>
    <scope>NUCLEOTIDE SEQUENCE [LARGE SCALE GENOMIC DNA]</scope>
    <source>
        <strain evidence="1 2">DAOM 227022</strain>
    </source>
</reference>
<protein>
    <submittedName>
        <fullName evidence="1">Uncharacterized protein</fullName>
    </submittedName>
</protein>
<keyword evidence="2" id="KW-1185">Reference proteome</keyword>
<feature type="non-terminal residue" evidence="1">
    <location>
        <position position="136"/>
    </location>
</feature>
<accession>A0A397S7G1</accession>
<proteinExistence type="predicted"/>
<evidence type="ECO:0000313" key="2">
    <source>
        <dbReference type="Proteomes" id="UP000265703"/>
    </source>
</evidence>
<sequence length="136" mass="15652">MSPTKVLKDLNIVLNLSLPPNNNSKLTIMVKKGQILLDTVRSFMMENNIPCYLELSILSTIEALMLENWRIDMERDAKVKDKSEANKIRSELVAKYQKHTLRFNDAPAKDIFPKAYHTLVHSPVPSIFDTFVQLEH</sequence>
<organism evidence="1 2">
    <name type="scientific">Glomus cerebriforme</name>
    <dbReference type="NCBI Taxonomy" id="658196"/>
    <lineage>
        <taxon>Eukaryota</taxon>
        <taxon>Fungi</taxon>
        <taxon>Fungi incertae sedis</taxon>
        <taxon>Mucoromycota</taxon>
        <taxon>Glomeromycotina</taxon>
        <taxon>Glomeromycetes</taxon>
        <taxon>Glomerales</taxon>
        <taxon>Glomeraceae</taxon>
        <taxon>Glomus</taxon>
    </lineage>
</organism>
<dbReference type="Proteomes" id="UP000265703">
    <property type="component" value="Unassembled WGS sequence"/>
</dbReference>
<dbReference type="STRING" id="658196.A0A397S7G1"/>
<comment type="caution">
    <text evidence="1">The sequence shown here is derived from an EMBL/GenBank/DDBJ whole genome shotgun (WGS) entry which is preliminary data.</text>
</comment>
<evidence type="ECO:0000313" key="1">
    <source>
        <dbReference type="EMBL" id="RIA78681.1"/>
    </source>
</evidence>
<dbReference type="AlphaFoldDB" id="A0A397S7G1"/>